<dbReference type="AlphaFoldDB" id="A0A817SZ57"/>
<feature type="transmembrane region" description="Helical" evidence="1">
    <location>
        <begin position="20"/>
        <end position="39"/>
    </location>
</feature>
<evidence type="ECO:0000313" key="2">
    <source>
        <dbReference type="EMBL" id="CAF3304296.1"/>
    </source>
</evidence>
<dbReference type="EMBL" id="CAJOBP010006261">
    <property type="protein sequence ID" value="CAF4488688.1"/>
    <property type="molecule type" value="Genomic_DNA"/>
</dbReference>
<keyword evidence="1" id="KW-0812">Transmembrane</keyword>
<keyword evidence="1" id="KW-1133">Transmembrane helix</keyword>
<protein>
    <submittedName>
        <fullName evidence="2">Uncharacterized protein</fullName>
    </submittedName>
</protein>
<keyword evidence="6" id="KW-1185">Reference proteome</keyword>
<evidence type="ECO:0000313" key="5">
    <source>
        <dbReference type="Proteomes" id="UP000663825"/>
    </source>
</evidence>
<organism evidence="2 5">
    <name type="scientific">Rotaria socialis</name>
    <dbReference type="NCBI Taxonomy" id="392032"/>
    <lineage>
        <taxon>Eukaryota</taxon>
        <taxon>Metazoa</taxon>
        <taxon>Spiralia</taxon>
        <taxon>Gnathifera</taxon>
        <taxon>Rotifera</taxon>
        <taxon>Eurotatoria</taxon>
        <taxon>Bdelloidea</taxon>
        <taxon>Philodinida</taxon>
        <taxon>Philodinidae</taxon>
        <taxon>Rotaria</taxon>
    </lineage>
</organism>
<evidence type="ECO:0000313" key="4">
    <source>
        <dbReference type="EMBL" id="CAF4524343.1"/>
    </source>
</evidence>
<dbReference type="EMBL" id="CAJOBO010004562">
    <property type="protein sequence ID" value="CAF4524343.1"/>
    <property type="molecule type" value="Genomic_DNA"/>
</dbReference>
<sequence>MVNQIVLIIGQYLTTIRARILVISISIGIVLIFIKLNGFDLHHASINTNNYSGSSKSLSLVRVKPITLCVIIRVHRGHITYLPVLVLALAHAGFDNIRLYVVNIDRNIDIQLLFRTIDSLNRLASRAAYVSLLSLGLPGENDFGFIVTDRALTFLYNQHEQSPFLCQYVILTNGDNLYSQHLGKNLLPHMIAQKDIIAWDFVSRYYRADYINKNKNREETSPQVVDTGTAKCLPVALQLGSADLGAVAYRLAFLKQHKLHIHYPDGTYDVNSDGSFAKTASGLTNTSVILRQTLFIHQ</sequence>
<dbReference type="EMBL" id="CAJNXB010003268">
    <property type="protein sequence ID" value="CAF3304296.1"/>
    <property type="molecule type" value="Genomic_DNA"/>
</dbReference>
<name>A0A817SZ57_9BILA</name>
<proteinExistence type="predicted"/>
<reference evidence="2" key="1">
    <citation type="submission" date="2021-02" db="EMBL/GenBank/DDBJ databases">
        <authorList>
            <person name="Nowell W R."/>
        </authorList>
    </citation>
    <scope>NUCLEOTIDE SEQUENCE</scope>
</reference>
<dbReference type="Proteomes" id="UP000663873">
    <property type="component" value="Unassembled WGS sequence"/>
</dbReference>
<evidence type="ECO:0000256" key="1">
    <source>
        <dbReference type="SAM" id="Phobius"/>
    </source>
</evidence>
<evidence type="ECO:0000313" key="6">
    <source>
        <dbReference type="Proteomes" id="UP000663873"/>
    </source>
</evidence>
<comment type="caution">
    <text evidence="2">The sequence shown here is derived from an EMBL/GenBank/DDBJ whole genome shotgun (WGS) entry which is preliminary data.</text>
</comment>
<accession>A0A817SZ57</accession>
<dbReference type="Proteomes" id="UP000663825">
    <property type="component" value="Unassembled WGS sequence"/>
</dbReference>
<evidence type="ECO:0000313" key="3">
    <source>
        <dbReference type="EMBL" id="CAF4488688.1"/>
    </source>
</evidence>
<dbReference type="OrthoDB" id="10025672at2759"/>
<dbReference type="Proteomes" id="UP000663851">
    <property type="component" value="Unassembled WGS sequence"/>
</dbReference>
<keyword evidence="1" id="KW-0472">Membrane</keyword>
<gene>
    <name evidence="4" type="ORF">HFQ381_LOCUS29322</name>
    <name evidence="2" type="ORF">TIS948_LOCUS18639</name>
    <name evidence="3" type="ORF">UJA718_LOCUS25483</name>
</gene>